<evidence type="ECO:0000256" key="2">
    <source>
        <dbReference type="ARBA" id="ARBA00022692"/>
    </source>
</evidence>
<evidence type="ECO:0000259" key="8">
    <source>
        <dbReference type="PROSITE" id="PS50076"/>
    </source>
</evidence>
<sequence length="238" mass="25591">MTSFLFTLFLTVCAFSVLFLMVPAATLARFLRYFLPGVLIAFGSLFVLTGRFTIGGAAIFAGIALWRRLSGVGRFGPAGGGGRSGGKGPDISSVRSAALEMELNHDSGEMNGVVLAGRFEGRVLDELTRVELIDLLDEVREDSESVALLDAYLDRRFPAWREDAHFDGGPGQTSSAGSGPMSEEEAYEVLGLSPGTGPDEIRKAHRRLMKRAHPDSGGSTFLAAKINEAKDVLLKRHT</sequence>
<dbReference type="PANTHER" id="PTHR12763">
    <property type="match status" value="1"/>
</dbReference>
<evidence type="ECO:0000256" key="6">
    <source>
        <dbReference type="SAM" id="MobiDB-lite"/>
    </source>
</evidence>
<dbReference type="InterPro" id="IPR001623">
    <property type="entry name" value="DnaJ_domain"/>
</dbReference>
<dbReference type="InterPro" id="IPR036869">
    <property type="entry name" value="J_dom_sf"/>
</dbReference>
<gene>
    <name evidence="9" type="ORF">ACFQ14_16815</name>
</gene>
<dbReference type="CDD" id="cd06257">
    <property type="entry name" value="DnaJ"/>
    <property type="match status" value="1"/>
</dbReference>
<keyword evidence="3 7" id="KW-1133">Transmembrane helix</keyword>
<comment type="subcellular location">
    <subcellularLocation>
        <location evidence="1">Membrane</location>
        <topology evidence="1">Single-pass membrane protein</topology>
    </subcellularLocation>
</comment>
<feature type="transmembrane region" description="Helical" evidence="7">
    <location>
        <begin position="38"/>
        <end position="66"/>
    </location>
</feature>
<feature type="domain" description="J" evidence="8">
    <location>
        <begin position="185"/>
        <end position="238"/>
    </location>
</feature>
<evidence type="ECO:0000256" key="4">
    <source>
        <dbReference type="ARBA" id="ARBA00023136"/>
    </source>
</evidence>
<comment type="similarity">
    <text evidence="5">Belongs to the TIM14 family.</text>
</comment>
<evidence type="ECO:0000256" key="7">
    <source>
        <dbReference type="SAM" id="Phobius"/>
    </source>
</evidence>
<reference evidence="10" key="1">
    <citation type="journal article" date="2019" name="Int. J. Syst. Evol. Microbiol.">
        <title>The Global Catalogue of Microorganisms (GCM) 10K type strain sequencing project: providing services to taxonomists for standard genome sequencing and annotation.</title>
        <authorList>
            <consortium name="The Broad Institute Genomics Platform"/>
            <consortium name="The Broad Institute Genome Sequencing Center for Infectious Disease"/>
            <person name="Wu L."/>
            <person name="Ma J."/>
        </authorList>
    </citation>
    <scope>NUCLEOTIDE SEQUENCE [LARGE SCALE GENOMIC DNA]</scope>
    <source>
        <strain evidence="10">CCUG 60023</strain>
    </source>
</reference>
<keyword evidence="10" id="KW-1185">Reference proteome</keyword>
<dbReference type="Gene3D" id="1.10.287.110">
    <property type="entry name" value="DnaJ domain"/>
    <property type="match status" value="1"/>
</dbReference>
<keyword evidence="4 7" id="KW-0472">Membrane</keyword>
<evidence type="ECO:0000313" key="9">
    <source>
        <dbReference type="EMBL" id="MFD0918067.1"/>
    </source>
</evidence>
<dbReference type="RefSeq" id="WP_377213914.1">
    <property type="nucleotide sequence ID" value="NZ_JBHTJV010000026.1"/>
</dbReference>
<dbReference type="Proteomes" id="UP001597101">
    <property type="component" value="Unassembled WGS sequence"/>
</dbReference>
<name>A0ABW3FK78_9HYPH</name>
<comment type="caution">
    <text evidence="9">The sequence shown here is derived from an EMBL/GenBank/DDBJ whole genome shotgun (WGS) entry which is preliminary data.</text>
</comment>
<evidence type="ECO:0000256" key="5">
    <source>
        <dbReference type="ARBA" id="ARBA00038105"/>
    </source>
</evidence>
<evidence type="ECO:0000256" key="1">
    <source>
        <dbReference type="ARBA" id="ARBA00004167"/>
    </source>
</evidence>
<protein>
    <submittedName>
        <fullName evidence="9">DnaJ domain-containing protein</fullName>
    </submittedName>
</protein>
<dbReference type="SUPFAM" id="SSF46565">
    <property type="entry name" value="Chaperone J-domain"/>
    <property type="match status" value="1"/>
</dbReference>
<organism evidence="9 10">
    <name type="scientific">Pseudahrensia aquimaris</name>
    <dbReference type="NCBI Taxonomy" id="744461"/>
    <lineage>
        <taxon>Bacteria</taxon>
        <taxon>Pseudomonadati</taxon>
        <taxon>Pseudomonadota</taxon>
        <taxon>Alphaproteobacteria</taxon>
        <taxon>Hyphomicrobiales</taxon>
        <taxon>Ahrensiaceae</taxon>
        <taxon>Pseudahrensia</taxon>
    </lineage>
</organism>
<dbReference type="SMART" id="SM00271">
    <property type="entry name" value="DnaJ"/>
    <property type="match status" value="1"/>
</dbReference>
<dbReference type="EMBL" id="JBHTJV010000026">
    <property type="protein sequence ID" value="MFD0918067.1"/>
    <property type="molecule type" value="Genomic_DNA"/>
</dbReference>
<keyword evidence="2 7" id="KW-0812">Transmembrane</keyword>
<feature type="region of interest" description="Disordered" evidence="6">
    <location>
        <begin position="164"/>
        <end position="185"/>
    </location>
</feature>
<proteinExistence type="inferred from homology"/>
<evidence type="ECO:0000256" key="3">
    <source>
        <dbReference type="ARBA" id="ARBA00022989"/>
    </source>
</evidence>
<dbReference type="PROSITE" id="PS50076">
    <property type="entry name" value="DNAJ_2"/>
    <property type="match status" value="1"/>
</dbReference>
<dbReference type="Pfam" id="PF00226">
    <property type="entry name" value="DnaJ"/>
    <property type="match status" value="1"/>
</dbReference>
<accession>A0ABW3FK78</accession>
<evidence type="ECO:0000313" key="10">
    <source>
        <dbReference type="Proteomes" id="UP001597101"/>
    </source>
</evidence>
<dbReference type="PANTHER" id="PTHR12763:SF28">
    <property type="entry name" value="GEO10507P1-RELATED"/>
    <property type="match status" value="1"/>
</dbReference>